<sequence length="81" mass="8958">SIQARNSSLEAEIARVKARLEAVTDELEHPAAETVKSHIHLLHQYNDMRDVGQGLLGMIAENRGGMRVGDLYEEFGVGLQD</sequence>
<evidence type="ECO:0000313" key="5">
    <source>
        <dbReference type="Proteomes" id="UP000824998"/>
    </source>
</evidence>
<proteinExistence type="inferred from homology"/>
<dbReference type="GO" id="GO:0032798">
    <property type="term" value="C:Swi5-Sfr1 complex"/>
    <property type="evidence" value="ECO:0007669"/>
    <property type="project" value="TreeGrafter"/>
</dbReference>
<dbReference type="OrthoDB" id="255837at2759"/>
<gene>
    <name evidence="4" type="ORF">BJ875DRAFT_381135</name>
</gene>
<protein>
    <submittedName>
        <fullName evidence="4">DNA repair protein</fullName>
    </submittedName>
</protein>
<dbReference type="PANTHER" id="PTHR28529:SF2">
    <property type="entry name" value="DNA REPAIR PROTEIN SWI5 HOMOLOG"/>
    <property type="match status" value="1"/>
</dbReference>
<dbReference type="GO" id="GO:0034974">
    <property type="term" value="C:Swi5-Swi2 complex"/>
    <property type="evidence" value="ECO:0007669"/>
    <property type="project" value="TreeGrafter"/>
</dbReference>
<comment type="caution">
    <text evidence="4">The sequence shown here is derived from an EMBL/GenBank/DDBJ whole genome shotgun (WGS) entry which is preliminary data.</text>
</comment>
<dbReference type="Proteomes" id="UP000824998">
    <property type="component" value="Unassembled WGS sequence"/>
</dbReference>
<evidence type="ECO:0000256" key="1">
    <source>
        <dbReference type="ARBA" id="ARBA00008060"/>
    </source>
</evidence>
<dbReference type="Pfam" id="PF07061">
    <property type="entry name" value="Swi5"/>
    <property type="match status" value="1"/>
</dbReference>
<keyword evidence="5" id="KW-1185">Reference proteome</keyword>
<keyword evidence="2" id="KW-0227">DNA damage</keyword>
<dbReference type="AlphaFoldDB" id="A0A9P7YFV9"/>
<evidence type="ECO:0000313" key="4">
    <source>
        <dbReference type="EMBL" id="KAG9232248.1"/>
    </source>
</evidence>
<dbReference type="GO" id="GO:0010772">
    <property type="term" value="P:meiotic DNA recombinase assembly involved in reciprocal meiotic recombination"/>
    <property type="evidence" value="ECO:0007669"/>
    <property type="project" value="TreeGrafter"/>
</dbReference>
<dbReference type="EMBL" id="MU251558">
    <property type="protein sequence ID" value="KAG9232248.1"/>
    <property type="molecule type" value="Genomic_DNA"/>
</dbReference>
<evidence type="ECO:0000256" key="3">
    <source>
        <dbReference type="ARBA" id="ARBA00023204"/>
    </source>
</evidence>
<organism evidence="4 5">
    <name type="scientific">Amylocarpus encephaloides</name>
    <dbReference type="NCBI Taxonomy" id="45428"/>
    <lineage>
        <taxon>Eukaryota</taxon>
        <taxon>Fungi</taxon>
        <taxon>Dikarya</taxon>
        <taxon>Ascomycota</taxon>
        <taxon>Pezizomycotina</taxon>
        <taxon>Leotiomycetes</taxon>
        <taxon>Helotiales</taxon>
        <taxon>Helotiales incertae sedis</taxon>
        <taxon>Amylocarpus</taxon>
    </lineage>
</organism>
<dbReference type="GO" id="GO:0000709">
    <property type="term" value="P:meiotic joint molecule formation"/>
    <property type="evidence" value="ECO:0007669"/>
    <property type="project" value="TreeGrafter"/>
</dbReference>
<dbReference type="PANTHER" id="PTHR28529">
    <property type="entry name" value="DNA REPAIR PROTEIN SWI5 HOMOLOG"/>
    <property type="match status" value="1"/>
</dbReference>
<name>A0A9P7YFV9_9HELO</name>
<accession>A0A9P7YFV9</accession>
<reference evidence="4" key="1">
    <citation type="journal article" date="2021" name="IMA Fungus">
        <title>Genomic characterization of three marine fungi, including Emericellopsis atlantica sp. nov. with signatures of a generalist lifestyle and marine biomass degradation.</title>
        <authorList>
            <person name="Hagestad O.C."/>
            <person name="Hou L."/>
            <person name="Andersen J.H."/>
            <person name="Hansen E.H."/>
            <person name="Altermark B."/>
            <person name="Li C."/>
            <person name="Kuhnert E."/>
            <person name="Cox R.J."/>
            <person name="Crous P.W."/>
            <person name="Spatafora J.W."/>
            <person name="Lail K."/>
            <person name="Amirebrahimi M."/>
            <person name="Lipzen A."/>
            <person name="Pangilinan J."/>
            <person name="Andreopoulos W."/>
            <person name="Hayes R.D."/>
            <person name="Ng V."/>
            <person name="Grigoriev I.V."/>
            <person name="Jackson S.A."/>
            <person name="Sutton T.D.S."/>
            <person name="Dobson A.D.W."/>
            <person name="Rama T."/>
        </authorList>
    </citation>
    <scope>NUCLEOTIDE SEQUENCE</scope>
    <source>
        <strain evidence="4">TRa018bII</strain>
    </source>
</reference>
<dbReference type="Gene3D" id="1.20.5.170">
    <property type="match status" value="1"/>
</dbReference>
<feature type="non-terminal residue" evidence="4">
    <location>
        <position position="1"/>
    </location>
</feature>
<comment type="similarity">
    <text evidence="1">Belongs to the SWI5/SAE3 family.</text>
</comment>
<dbReference type="InterPro" id="IPR010760">
    <property type="entry name" value="DNA-repair_Swi5"/>
</dbReference>
<keyword evidence="3" id="KW-0234">DNA repair</keyword>
<evidence type="ECO:0000256" key="2">
    <source>
        <dbReference type="ARBA" id="ARBA00022763"/>
    </source>
</evidence>